<sequence length="98" mass="10978">MEECQDIPAVKKKKIKCCNCGGPHYRSSCPLLCFKTSLEPRALPVKRGDESPTKTTSQVMNRQCESARIGAVFPSSDIQRAERKVSLPLGDRRRIKTN</sequence>
<evidence type="ECO:0000313" key="2">
    <source>
        <dbReference type="Proteomes" id="UP000053660"/>
    </source>
</evidence>
<organism evidence="1 2">
    <name type="scientific">Oesophagostomum dentatum</name>
    <name type="common">Nodular worm</name>
    <dbReference type="NCBI Taxonomy" id="61180"/>
    <lineage>
        <taxon>Eukaryota</taxon>
        <taxon>Metazoa</taxon>
        <taxon>Ecdysozoa</taxon>
        <taxon>Nematoda</taxon>
        <taxon>Chromadorea</taxon>
        <taxon>Rhabditida</taxon>
        <taxon>Rhabditina</taxon>
        <taxon>Rhabditomorpha</taxon>
        <taxon>Strongyloidea</taxon>
        <taxon>Strongylidae</taxon>
        <taxon>Oesophagostomum</taxon>
    </lineage>
</organism>
<feature type="non-terminal residue" evidence="1">
    <location>
        <position position="98"/>
    </location>
</feature>
<dbReference type="EMBL" id="KN607689">
    <property type="protein sequence ID" value="KHJ78978.1"/>
    <property type="molecule type" value="Genomic_DNA"/>
</dbReference>
<reference evidence="1 2" key="1">
    <citation type="submission" date="2014-03" db="EMBL/GenBank/DDBJ databases">
        <title>Draft genome of the hookworm Oesophagostomum dentatum.</title>
        <authorList>
            <person name="Mitreva M."/>
        </authorList>
    </citation>
    <scope>NUCLEOTIDE SEQUENCE [LARGE SCALE GENOMIC DNA]</scope>
    <source>
        <strain evidence="1 2">OD-Hann</strain>
    </source>
</reference>
<evidence type="ECO:0000313" key="1">
    <source>
        <dbReference type="EMBL" id="KHJ78978.1"/>
    </source>
</evidence>
<keyword evidence="2" id="KW-1185">Reference proteome</keyword>
<dbReference type="AlphaFoldDB" id="A0A0B1S0V1"/>
<gene>
    <name evidence="1" type="ORF">OESDEN_21391</name>
</gene>
<name>A0A0B1S0V1_OESDE</name>
<proteinExistence type="predicted"/>
<dbReference type="Proteomes" id="UP000053660">
    <property type="component" value="Unassembled WGS sequence"/>
</dbReference>
<protein>
    <submittedName>
        <fullName evidence="1">Uncharacterized protein</fullName>
    </submittedName>
</protein>
<accession>A0A0B1S0V1</accession>